<keyword evidence="1" id="KW-0812">Transmembrane</keyword>
<feature type="transmembrane region" description="Helical" evidence="1">
    <location>
        <begin position="18"/>
        <end position="37"/>
    </location>
</feature>
<dbReference type="Pfam" id="PF12730">
    <property type="entry name" value="ABC2_membrane_4"/>
    <property type="match status" value="1"/>
</dbReference>
<name>A0A7G9GRY7_9FIRM</name>
<keyword evidence="1" id="KW-1133">Transmembrane helix</keyword>
<feature type="transmembrane region" description="Helical" evidence="1">
    <location>
        <begin position="233"/>
        <end position="256"/>
    </location>
</feature>
<protein>
    <submittedName>
        <fullName evidence="2">ABC transporter permease</fullName>
    </submittedName>
</protein>
<reference evidence="2 3" key="1">
    <citation type="submission" date="2020-08" db="EMBL/GenBank/DDBJ databases">
        <authorList>
            <person name="Liu C."/>
            <person name="Sun Q."/>
        </authorList>
    </citation>
    <scope>NUCLEOTIDE SEQUENCE [LARGE SCALE GENOMIC DNA]</scope>
    <source>
        <strain evidence="2 3">NSJ-61</strain>
    </source>
</reference>
<feature type="transmembrane region" description="Helical" evidence="1">
    <location>
        <begin position="74"/>
        <end position="93"/>
    </location>
</feature>
<sequence>MLNMIKAETKRLIKSKGFWISVLIYILVFITCFYMQLSAEQSTSFVDEGISKEPGFYISVDASIKSLNQLVQTFGFGFGSLVLGIYFTSFVCSEYTSGYIKNTAVLEGGRKAVILSKIMVALVISFIILALNYLIGWILGICFIDNFMINPVQEIFIDFSMMLLLMCALFSLIIFLSTIFHNKTFGIVLLFLIASGMLQPFLDSIFNLLHISFASEYTLSYFFSTILPVSGPVVSHAFMMSIAFILVYNIGSAIVLQKTDI</sequence>
<keyword evidence="3" id="KW-1185">Reference proteome</keyword>
<organism evidence="2 3">
    <name type="scientific">[Eubacterium] hominis</name>
    <dbReference type="NCBI Taxonomy" id="2764325"/>
    <lineage>
        <taxon>Bacteria</taxon>
        <taxon>Bacillati</taxon>
        <taxon>Bacillota</taxon>
        <taxon>Erysipelotrichia</taxon>
        <taxon>Erysipelotrichales</taxon>
        <taxon>Erysipelotrichaceae</taxon>
        <taxon>Amedibacillus</taxon>
    </lineage>
</organism>
<dbReference type="Proteomes" id="UP000515856">
    <property type="component" value="Chromosome"/>
</dbReference>
<dbReference type="PANTHER" id="PTHR37305">
    <property type="entry name" value="INTEGRAL MEMBRANE PROTEIN-RELATED"/>
    <property type="match status" value="1"/>
</dbReference>
<evidence type="ECO:0000313" key="2">
    <source>
        <dbReference type="EMBL" id="QNM13569.1"/>
    </source>
</evidence>
<gene>
    <name evidence="2" type="ORF">H9Q80_06370</name>
</gene>
<evidence type="ECO:0000313" key="3">
    <source>
        <dbReference type="Proteomes" id="UP000515856"/>
    </source>
</evidence>
<dbReference type="PANTHER" id="PTHR37305:SF1">
    <property type="entry name" value="MEMBRANE PROTEIN"/>
    <property type="match status" value="1"/>
</dbReference>
<dbReference type="RefSeq" id="WP_158552725.1">
    <property type="nucleotide sequence ID" value="NZ_CP060636.1"/>
</dbReference>
<feature type="transmembrane region" description="Helical" evidence="1">
    <location>
        <begin position="159"/>
        <end position="180"/>
    </location>
</feature>
<accession>A0A7G9GRY7</accession>
<feature type="transmembrane region" description="Helical" evidence="1">
    <location>
        <begin position="114"/>
        <end position="139"/>
    </location>
</feature>
<evidence type="ECO:0000256" key="1">
    <source>
        <dbReference type="SAM" id="Phobius"/>
    </source>
</evidence>
<keyword evidence="1" id="KW-0472">Membrane</keyword>
<proteinExistence type="predicted"/>
<dbReference type="AlphaFoldDB" id="A0A7G9GRY7"/>
<dbReference type="KEGG" id="ehn:H9Q80_06370"/>
<dbReference type="EMBL" id="CP060636">
    <property type="protein sequence ID" value="QNM13569.1"/>
    <property type="molecule type" value="Genomic_DNA"/>
</dbReference>
<feature type="transmembrane region" description="Helical" evidence="1">
    <location>
        <begin position="187"/>
        <end position="213"/>
    </location>
</feature>